<keyword evidence="5 6" id="KW-0472">Membrane</keyword>
<dbReference type="Proteomes" id="UP000093000">
    <property type="component" value="Unassembled WGS sequence"/>
</dbReference>
<feature type="transmembrane region" description="Helical" evidence="6">
    <location>
        <begin position="146"/>
        <end position="163"/>
    </location>
</feature>
<keyword evidence="4 6" id="KW-1133">Transmembrane helix</keyword>
<comment type="similarity">
    <text evidence="2">Belongs to the acetate uptake transporter (AceTr) (TC 2.A.96) family.</text>
</comment>
<name>A0A1C7NQC2_9FUNG</name>
<organism evidence="7 8">
    <name type="scientific">Choanephora cucurbitarum</name>
    <dbReference type="NCBI Taxonomy" id="101091"/>
    <lineage>
        <taxon>Eukaryota</taxon>
        <taxon>Fungi</taxon>
        <taxon>Fungi incertae sedis</taxon>
        <taxon>Mucoromycota</taxon>
        <taxon>Mucoromycotina</taxon>
        <taxon>Mucoromycetes</taxon>
        <taxon>Mucorales</taxon>
        <taxon>Mucorineae</taxon>
        <taxon>Choanephoraceae</taxon>
        <taxon>Choanephoroideae</taxon>
        <taxon>Choanephora</taxon>
    </lineage>
</organism>
<dbReference type="PANTHER" id="PTHR31123">
    <property type="entry name" value="ACCUMULATION OF DYADS PROTEIN 2-RELATED"/>
    <property type="match status" value="1"/>
</dbReference>
<dbReference type="GO" id="GO:0005886">
    <property type="term" value="C:plasma membrane"/>
    <property type="evidence" value="ECO:0007669"/>
    <property type="project" value="TreeGrafter"/>
</dbReference>
<sequence length="233" mass="25559">MSDNLIEKLDIVHQESVIVDMLDKQEVHQQVRSMYAPPPTTELAEFQKTLIGPAIGFAAFALCSFVLGLYNTGLIVDIPHVAVGIAFSYGTIGQFIAGVIEIFHKNVFAATSFITFGSFFFAFGIMMVPGSGFLSTATAAGEVEKSMALVELSYSIAALIFFLGTLRQPILIRLVLGFAFCSFFFPSVGAFSGIITFTRIGGWCSFILSLIAWYTLMALLYNETNTFIRIPFF</sequence>
<proteinExistence type="inferred from homology"/>
<dbReference type="EMBL" id="LUGH01000015">
    <property type="protein sequence ID" value="OBZ91302.1"/>
    <property type="molecule type" value="Genomic_DNA"/>
</dbReference>
<dbReference type="OrthoDB" id="3648309at2759"/>
<keyword evidence="3 6" id="KW-0812">Transmembrane</keyword>
<dbReference type="NCBIfam" id="NF038013">
    <property type="entry name" value="AceTr_1"/>
    <property type="match status" value="1"/>
</dbReference>
<evidence type="ECO:0000256" key="5">
    <source>
        <dbReference type="ARBA" id="ARBA00023136"/>
    </source>
</evidence>
<evidence type="ECO:0000256" key="6">
    <source>
        <dbReference type="SAM" id="Phobius"/>
    </source>
</evidence>
<reference evidence="7 8" key="1">
    <citation type="submission" date="2016-03" db="EMBL/GenBank/DDBJ databases">
        <title>Choanephora cucurbitarum.</title>
        <authorList>
            <person name="Min B."/>
            <person name="Park H."/>
            <person name="Park J.-H."/>
            <person name="Shin H.-D."/>
            <person name="Choi I.-G."/>
        </authorList>
    </citation>
    <scope>NUCLEOTIDE SEQUENCE [LARGE SCALE GENOMIC DNA]</scope>
    <source>
        <strain evidence="7 8">KUS-F28377</strain>
    </source>
</reference>
<dbReference type="InParanoid" id="A0A1C7NQC2"/>
<dbReference type="AlphaFoldDB" id="A0A1C7NQC2"/>
<feature type="transmembrane region" description="Helical" evidence="6">
    <location>
        <begin position="50"/>
        <end position="70"/>
    </location>
</feature>
<dbReference type="InterPro" id="IPR000791">
    <property type="entry name" value="Gpr1/Fun34/SatP-like"/>
</dbReference>
<keyword evidence="8" id="KW-1185">Reference proteome</keyword>
<comment type="subcellular location">
    <subcellularLocation>
        <location evidence="1">Membrane</location>
        <topology evidence="1">Multi-pass membrane protein</topology>
    </subcellularLocation>
</comment>
<gene>
    <name evidence="7" type="primary">ATO2_3</name>
    <name evidence="7" type="ORF">A0J61_00635</name>
</gene>
<feature type="transmembrane region" description="Helical" evidence="6">
    <location>
        <begin position="170"/>
        <end position="194"/>
    </location>
</feature>
<feature type="transmembrane region" description="Helical" evidence="6">
    <location>
        <begin position="107"/>
        <end position="126"/>
    </location>
</feature>
<evidence type="ECO:0000256" key="4">
    <source>
        <dbReference type="ARBA" id="ARBA00022989"/>
    </source>
</evidence>
<evidence type="ECO:0000256" key="2">
    <source>
        <dbReference type="ARBA" id="ARBA00005587"/>
    </source>
</evidence>
<evidence type="ECO:0000313" key="8">
    <source>
        <dbReference type="Proteomes" id="UP000093000"/>
    </source>
</evidence>
<feature type="transmembrane region" description="Helical" evidence="6">
    <location>
        <begin position="200"/>
        <end position="221"/>
    </location>
</feature>
<dbReference type="PANTHER" id="PTHR31123:SF1">
    <property type="entry name" value="ACCUMULATION OF DYADS PROTEIN 2-RELATED"/>
    <property type="match status" value="1"/>
</dbReference>
<dbReference type="Pfam" id="PF01184">
    <property type="entry name" value="Gpr1_Fun34_YaaH"/>
    <property type="match status" value="1"/>
</dbReference>
<protein>
    <submittedName>
        <fullName evidence="7">Ammonia transport outward protein 2</fullName>
    </submittedName>
</protein>
<dbReference type="GO" id="GO:0015123">
    <property type="term" value="F:acetate transmembrane transporter activity"/>
    <property type="evidence" value="ECO:0007669"/>
    <property type="project" value="TreeGrafter"/>
</dbReference>
<dbReference type="InterPro" id="IPR051633">
    <property type="entry name" value="AceTr"/>
</dbReference>
<comment type="caution">
    <text evidence="7">The sequence shown here is derived from an EMBL/GenBank/DDBJ whole genome shotgun (WGS) entry which is preliminary data.</text>
</comment>
<evidence type="ECO:0000256" key="3">
    <source>
        <dbReference type="ARBA" id="ARBA00022692"/>
    </source>
</evidence>
<accession>A0A1C7NQC2</accession>
<feature type="transmembrane region" description="Helical" evidence="6">
    <location>
        <begin position="82"/>
        <end position="100"/>
    </location>
</feature>
<evidence type="ECO:0000256" key="1">
    <source>
        <dbReference type="ARBA" id="ARBA00004141"/>
    </source>
</evidence>
<evidence type="ECO:0000313" key="7">
    <source>
        <dbReference type="EMBL" id="OBZ91302.1"/>
    </source>
</evidence>